<reference evidence="2" key="1">
    <citation type="submission" date="2023-04" db="EMBL/GenBank/DDBJ databases">
        <title>Phytophthora fragariaefolia NBRC 109709.</title>
        <authorList>
            <person name="Ichikawa N."/>
            <person name="Sato H."/>
            <person name="Tonouchi N."/>
        </authorList>
    </citation>
    <scope>NUCLEOTIDE SEQUENCE</scope>
    <source>
        <strain evidence="2">NBRC 109709</strain>
    </source>
</reference>
<name>A0A9W7D191_9STRA</name>
<dbReference type="OrthoDB" id="144220at2759"/>
<organism evidence="2 3">
    <name type="scientific">Phytophthora fragariaefolia</name>
    <dbReference type="NCBI Taxonomy" id="1490495"/>
    <lineage>
        <taxon>Eukaryota</taxon>
        <taxon>Sar</taxon>
        <taxon>Stramenopiles</taxon>
        <taxon>Oomycota</taxon>
        <taxon>Peronosporomycetes</taxon>
        <taxon>Peronosporales</taxon>
        <taxon>Peronosporaceae</taxon>
        <taxon>Phytophthora</taxon>
    </lineage>
</organism>
<comment type="caution">
    <text evidence="2">The sequence shown here is derived from an EMBL/GenBank/DDBJ whole genome shotgun (WGS) entry which is preliminary data.</text>
</comment>
<proteinExistence type="predicted"/>
<dbReference type="Proteomes" id="UP001165121">
    <property type="component" value="Unassembled WGS sequence"/>
</dbReference>
<dbReference type="EMBL" id="BSXT01002965">
    <property type="protein sequence ID" value="GMF51872.1"/>
    <property type="molecule type" value="Genomic_DNA"/>
</dbReference>
<sequence>MIEALYSEVGGDEDDKTQDTAYRAKVAVGSLGQPAVQLEASSTPPAKRSIPAQDRKRSNLARKDYSELTPTELRVVEAPGRGVTSWRHFGILVKFPPGTANAVEQTSGFPDYTPNLTKQFEVEAI</sequence>
<gene>
    <name evidence="2" type="ORF">Pfra01_002112200</name>
</gene>
<feature type="region of interest" description="Disordered" evidence="1">
    <location>
        <begin position="33"/>
        <end position="64"/>
    </location>
</feature>
<feature type="compositionally biased region" description="Basic and acidic residues" evidence="1">
    <location>
        <begin position="53"/>
        <end position="64"/>
    </location>
</feature>
<dbReference type="AlphaFoldDB" id="A0A9W7D191"/>
<evidence type="ECO:0000313" key="3">
    <source>
        <dbReference type="Proteomes" id="UP001165121"/>
    </source>
</evidence>
<keyword evidence="3" id="KW-1185">Reference proteome</keyword>
<protein>
    <submittedName>
        <fullName evidence="2">Unnamed protein product</fullName>
    </submittedName>
</protein>
<evidence type="ECO:0000313" key="2">
    <source>
        <dbReference type="EMBL" id="GMF51872.1"/>
    </source>
</evidence>
<evidence type="ECO:0000256" key="1">
    <source>
        <dbReference type="SAM" id="MobiDB-lite"/>
    </source>
</evidence>
<accession>A0A9W7D191</accession>
<feature type="region of interest" description="Disordered" evidence="1">
    <location>
        <begin position="1"/>
        <end position="20"/>
    </location>
</feature>